<keyword evidence="6" id="KW-1185">Reference proteome</keyword>
<reference evidence="5 6" key="1">
    <citation type="submission" date="2019-06" db="EMBL/GenBank/DDBJ databases">
        <title>Sequencing the genomes of 1000 actinobacteria strains.</title>
        <authorList>
            <person name="Klenk H.-P."/>
        </authorList>
    </citation>
    <scope>NUCLEOTIDE SEQUENCE [LARGE SCALE GENOMIC DNA]</scope>
    <source>
        <strain evidence="5 6">DSM 45511</strain>
    </source>
</reference>
<comment type="caution">
    <text evidence="5">The sequence shown here is derived from an EMBL/GenBank/DDBJ whole genome shotgun (WGS) entry which is preliminary data.</text>
</comment>
<proteinExistence type="predicted"/>
<keyword evidence="3" id="KW-0949">S-adenosyl-L-methionine</keyword>
<keyword evidence="1 5" id="KW-0489">Methyltransferase</keyword>
<protein>
    <submittedName>
        <fullName evidence="5">Methyltransferase family protein</fullName>
    </submittedName>
</protein>
<keyword evidence="2 5" id="KW-0808">Transferase</keyword>
<dbReference type="OrthoDB" id="9777638at2"/>
<accession>A0A543GJ42</accession>
<dbReference type="CDD" id="cd02440">
    <property type="entry name" value="AdoMet_MTases"/>
    <property type="match status" value="1"/>
</dbReference>
<dbReference type="InterPro" id="IPR013216">
    <property type="entry name" value="Methyltransf_11"/>
</dbReference>
<organism evidence="5 6">
    <name type="scientific">Pseudonocardia cypriaca</name>
    <dbReference type="NCBI Taxonomy" id="882449"/>
    <lineage>
        <taxon>Bacteria</taxon>
        <taxon>Bacillati</taxon>
        <taxon>Actinomycetota</taxon>
        <taxon>Actinomycetes</taxon>
        <taxon>Pseudonocardiales</taxon>
        <taxon>Pseudonocardiaceae</taxon>
        <taxon>Pseudonocardia</taxon>
    </lineage>
</organism>
<dbReference type="EMBL" id="VFPH01000001">
    <property type="protein sequence ID" value="TQM46108.1"/>
    <property type="molecule type" value="Genomic_DNA"/>
</dbReference>
<dbReference type="GO" id="GO:0008757">
    <property type="term" value="F:S-adenosylmethionine-dependent methyltransferase activity"/>
    <property type="evidence" value="ECO:0007669"/>
    <property type="project" value="InterPro"/>
</dbReference>
<evidence type="ECO:0000259" key="4">
    <source>
        <dbReference type="Pfam" id="PF08241"/>
    </source>
</evidence>
<dbReference type="Gene3D" id="3.40.50.150">
    <property type="entry name" value="Vaccinia Virus protein VP39"/>
    <property type="match status" value="1"/>
</dbReference>
<evidence type="ECO:0000313" key="5">
    <source>
        <dbReference type="EMBL" id="TQM46108.1"/>
    </source>
</evidence>
<dbReference type="Proteomes" id="UP000319818">
    <property type="component" value="Unassembled WGS sequence"/>
</dbReference>
<dbReference type="RefSeq" id="WP_142102168.1">
    <property type="nucleotide sequence ID" value="NZ_VFPH01000001.1"/>
</dbReference>
<dbReference type="InterPro" id="IPR029063">
    <property type="entry name" value="SAM-dependent_MTases_sf"/>
</dbReference>
<name>A0A543GJ42_9PSEU</name>
<evidence type="ECO:0000256" key="3">
    <source>
        <dbReference type="ARBA" id="ARBA00022691"/>
    </source>
</evidence>
<dbReference type="SUPFAM" id="SSF53335">
    <property type="entry name" value="S-adenosyl-L-methionine-dependent methyltransferases"/>
    <property type="match status" value="1"/>
</dbReference>
<gene>
    <name evidence="5" type="ORF">FB388_3513</name>
</gene>
<dbReference type="Pfam" id="PF08241">
    <property type="entry name" value="Methyltransf_11"/>
    <property type="match status" value="1"/>
</dbReference>
<evidence type="ECO:0000256" key="2">
    <source>
        <dbReference type="ARBA" id="ARBA00022679"/>
    </source>
</evidence>
<dbReference type="PANTHER" id="PTHR43464">
    <property type="entry name" value="METHYLTRANSFERASE"/>
    <property type="match status" value="1"/>
</dbReference>
<sequence length="278" mass="29253">MTSTISIDPSNAAQLQAWDGTEGDYWAANAARFERSLAGYDDPLFAAAAVRPGHHVLDVGCGTGSTTREAARRAHPGTATGIDLSTAMIAVARARAGGARYLQGDAQVFPWPAAAFDVVISRTGAMFFGDPDAAFANLARATRPGGRLVLLVWQALEHNPWLVTIMTALAAGRDLPRPPDGAPGPFALADPDRVRRLLTGAGYSRVELADVRAPLNFGPDPDAAAALLAGLMDWLIAELDPPARARALTTLRTALAARRTERGVELGSAAWLVTATRP</sequence>
<evidence type="ECO:0000256" key="1">
    <source>
        <dbReference type="ARBA" id="ARBA00022603"/>
    </source>
</evidence>
<evidence type="ECO:0000313" key="6">
    <source>
        <dbReference type="Proteomes" id="UP000319818"/>
    </source>
</evidence>
<dbReference type="AlphaFoldDB" id="A0A543GJ42"/>
<dbReference type="PANTHER" id="PTHR43464:SF19">
    <property type="entry name" value="UBIQUINONE BIOSYNTHESIS O-METHYLTRANSFERASE, MITOCHONDRIAL"/>
    <property type="match status" value="1"/>
</dbReference>
<feature type="domain" description="Methyltransferase type 11" evidence="4">
    <location>
        <begin position="57"/>
        <end position="150"/>
    </location>
</feature>
<dbReference type="GO" id="GO:0032259">
    <property type="term" value="P:methylation"/>
    <property type="evidence" value="ECO:0007669"/>
    <property type="project" value="UniProtKB-KW"/>
</dbReference>